<evidence type="ECO:0000313" key="1">
    <source>
        <dbReference type="EMBL" id="KAF0729263.1"/>
    </source>
</evidence>
<reference evidence="1 2" key="1">
    <citation type="submission" date="2019-07" db="EMBL/GenBank/DDBJ databases">
        <title>Genomics analysis of Aphanomyces spp. identifies a new class of oomycete effector associated with host adaptation.</title>
        <authorList>
            <person name="Gaulin E."/>
        </authorList>
    </citation>
    <scope>NUCLEOTIDE SEQUENCE [LARGE SCALE GENOMIC DNA]</scope>
    <source>
        <strain evidence="1 2">ATCC 201684</strain>
    </source>
</reference>
<comment type="caution">
    <text evidence="1">The sequence shown here is derived from an EMBL/GenBank/DDBJ whole genome shotgun (WGS) entry which is preliminary data.</text>
</comment>
<evidence type="ECO:0000313" key="2">
    <source>
        <dbReference type="Proteomes" id="UP000481153"/>
    </source>
</evidence>
<proteinExistence type="predicted"/>
<gene>
    <name evidence="1" type="ORF">Ae201684_013012</name>
</gene>
<protein>
    <submittedName>
        <fullName evidence="1">Uncharacterized protein</fullName>
    </submittedName>
</protein>
<organism evidence="1 2">
    <name type="scientific">Aphanomyces euteiches</name>
    <dbReference type="NCBI Taxonomy" id="100861"/>
    <lineage>
        <taxon>Eukaryota</taxon>
        <taxon>Sar</taxon>
        <taxon>Stramenopiles</taxon>
        <taxon>Oomycota</taxon>
        <taxon>Saprolegniomycetes</taxon>
        <taxon>Saprolegniales</taxon>
        <taxon>Verrucalvaceae</taxon>
        <taxon>Aphanomyces</taxon>
    </lineage>
</organism>
<sequence>MTASCVQVDEPALLQLVQSGSNAMLVQWLDNQPTAHAIECVVRLVIETGCLTRLVLCVERVLGRVAQPHEPSPAMSSWSPLCRWIQWAIHGNQLQLAIYLQHELVHRQEATSSHVVAAKQQPTHRETINNVARALLDRVDDTFATIL</sequence>
<dbReference type="VEuPathDB" id="FungiDB:AeMF1_014992"/>
<dbReference type="AlphaFoldDB" id="A0A6G0WPI5"/>
<name>A0A6G0WPI5_9STRA</name>
<dbReference type="OrthoDB" id="10273585at2759"/>
<accession>A0A6G0WPI5</accession>
<dbReference type="Proteomes" id="UP000481153">
    <property type="component" value="Unassembled WGS sequence"/>
</dbReference>
<keyword evidence="2" id="KW-1185">Reference proteome</keyword>
<dbReference type="EMBL" id="VJMJ01000166">
    <property type="protein sequence ID" value="KAF0729263.1"/>
    <property type="molecule type" value="Genomic_DNA"/>
</dbReference>